<feature type="region of interest" description="Disordered" evidence="1">
    <location>
        <begin position="31"/>
        <end position="119"/>
    </location>
</feature>
<proteinExistence type="predicted"/>
<dbReference type="AlphaFoldDB" id="A0A8T0VN24"/>
<reference evidence="2" key="1">
    <citation type="submission" date="2020-05" db="EMBL/GenBank/DDBJ databases">
        <title>WGS assembly of Panicum virgatum.</title>
        <authorList>
            <person name="Lovell J.T."/>
            <person name="Jenkins J."/>
            <person name="Shu S."/>
            <person name="Juenger T.E."/>
            <person name="Schmutz J."/>
        </authorList>
    </citation>
    <scope>NUCLEOTIDE SEQUENCE</scope>
    <source>
        <strain evidence="2">AP13</strain>
    </source>
</reference>
<evidence type="ECO:0000313" key="2">
    <source>
        <dbReference type="EMBL" id="KAG2636298.1"/>
    </source>
</evidence>
<dbReference type="EMBL" id="CM029040">
    <property type="protein sequence ID" value="KAG2636298.1"/>
    <property type="molecule type" value="Genomic_DNA"/>
</dbReference>
<name>A0A8T0VN24_PANVG</name>
<keyword evidence="3" id="KW-1185">Reference proteome</keyword>
<evidence type="ECO:0000256" key="1">
    <source>
        <dbReference type="SAM" id="MobiDB-lite"/>
    </source>
</evidence>
<organism evidence="2 3">
    <name type="scientific">Panicum virgatum</name>
    <name type="common">Blackwell switchgrass</name>
    <dbReference type="NCBI Taxonomy" id="38727"/>
    <lineage>
        <taxon>Eukaryota</taxon>
        <taxon>Viridiplantae</taxon>
        <taxon>Streptophyta</taxon>
        <taxon>Embryophyta</taxon>
        <taxon>Tracheophyta</taxon>
        <taxon>Spermatophyta</taxon>
        <taxon>Magnoliopsida</taxon>
        <taxon>Liliopsida</taxon>
        <taxon>Poales</taxon>
        <taxon>Poaceae</taxon>
        <taxon>PACMAD clade</taxon>
        <taxon>Panicoideae</taxon>
        <taxon>Panicodae</taxon>
        <taxon>Paniceae</taxon>
        <taxon>Panicinae</taxon>
        <taxon>Panicum</taxon>
        <taxon>Panicum sect. Hiantes</taxon>
    </lineage>
</organism>
<evidence type="ECO:0000313" key="3">
    <source>
        <dbReference type="Proteomes" id="UP000823388"/>
    </source>
</evidence>
<gene>
    <name evidence="2" type="ORF">PVAP13_2NG465903</name>
</gene>
<accession>A0A8T0VN24</accession>
<protein>
    <submittedName>
        <fullName evidence="2">Uncharacterized protein</fullName>
    </submittedName>
</protein>
<sequence>MSGRWVSPLSVYYLLGQQRAPPRPVCFLVSSESHRRKHSARAGVRTSTCARGGRGPSPPAPPTGSWRWRPLPPRARPRPPRRRRPWRAGRAGVATAARRRSVRGRPAGHPSRPRRARAGCRWPLPAPVHARGRATAAWRAGGRARRGEPGRPGAACLTAAWRAGEGGGEGAAATAEVCGAAAANGAATGQVGARQASLHSIDLWRCPASPSFPLPLPLRVELGRRSSPSLSLSLSLSRRGRLAAAVAPRTALRSVGRRHGPCGGVPVRP</sequence>
<dbReference type="Proteomes" id="UP000823388">
    <property type="component" value="Chromosome 2N"/>
</dbReference>
<comment type="caution">
    <text evidence="2">The sequence shown here is derived from an EMBL/GenBank/DDBJ whole genome shotgun (WGS) entry which is preliminary data.</text>
</comment>
<feature type="compositionally biased region" description="Basic residues" evidence="1">
    <location>
        <begin position="75"/>
        <end position="87"/>
    </location>
</feature>